<dbReference type="Pfam" id="PF01551">
    <property type="entry name" value="Peptidase_M23"/>
    <property type="match status" value="1"/>
</dbReference>
<dbReference type="InterPro" id="IPR011055">
    <property type="entry name" value="Dup_hybrid_motif"/>
</dbReference>
<dbReference type="SUPFAM" id="SSF51261">
    <property type="entry name" value="Duplicated hybrid motif"/>
    <property type="match status" value="1"/>
</dbReference>
<dbReference type="PANTHER" id="PTHR21666:SF270">
    <property type="entry name" value="MUREIN HYDROLASE ACTIVATOR ENVC"/>
    <property type="match status" value="1"/>
</dbReference>
<evidence type="ECO:0000313" key="3">
    <source>
        <dbReference type="EMBL" id="GBR76083.1"/>
    </source>
</evidence>
<feature type="domain" description="M23ase beta-sheet core" evidence="2">
    <location>
        <begin position="322"/>
        <end position="416"/>
    </location>
</feature>
<reference evidence="3 4" key="1">
    <citation type="journal article" date="2019" name="ISME J.">
        <title>Genome analyses of uncultured TG2/ZB3 bacteria in 'Margulisbacteria' specifically attached to ectosymbiotic spirochetes of protists in the termite gut.</title>
        <authorList>
            <person name="Utami Y.D."/>
            <person name="Kuwahara H."/>
            <person name="Igai K."/>
            <person name="Murakami T."/>
            <person name="Sugaya K."/>
            <person name="Morikawa T."/>
            <person name="Nagura Y."/>
            <person name="Yuki M."/>
            <person name="Deevong P."/>
            <person name="Inoue T."/>
            <person name="Kihara K."/>
            <person name="Lo N."/>
            <person name="Yamada A."/>
            <person name="Ohkuma M."/>
            <person name="Hongoh Y."/>
        </authorList>
    </citation>
    <scope>NUCLEOTIDE SEQUENCE [LARGE SCALE GENOMIC DNA]</scope>
    <source>
        <strain evidence="3">NkOx7-02</strain>
    </source>
</reference>
<name>A0A388THB5_9BACT</name>
<accession>A0A388THB5</accession>
<evidence type="ECO:0000313" key="4">
    <source>
        <dbReference type="Proteomes" id="UP000275925"/>
    </source>
</evidence>
<keyword evidence="1" id="KW-0812">Transmembrane</keyword>
<dbReference type="GO" id="GO:0004222">
    <property type="term" value="F:metalloendopeptidase activity"/>
    <property type="evidence" value="ECO:0007669"/>
    <property type="project" value="TreeGrafter"/>
</dbReference>
<dbReference type="InterPro" id="IPR050570">
    <property type="entry name" value="Cell_wall_metabolism_enzyme"/>
</dbReference>
<protein>
    <submittedName>
        <fullName evidence="3">Peptidase family M23</fullName>
    </submittedName>
</protein>
<dbReference type="CDD" id="cd12797">
    <property type="entry name" value="M23_peptidase"/>
    <property type="match status" value="1"/>
</dbReference>
<dbReference type="InterPro" id="IPR016047">
    <property type="entry name" value="M23ase_b-sheet_dom"/>
</dbReference>
<dbReference type="FunFam" id="2.70.70.10:FF:000006">
    <property type="entry name" value="M23 family peptidase"/>
    <property type="match status" value="1"/>
</dbReference>
<dbReference type="Proteomes" id="UP000275925">
    <property type="component" value="Unassembled WGS sequence"/>
</dbReference>
<dbReference type="PANTHER" id="PTHR21666">
    <property type="entry name" value="PEPTIDASE-RELATED"/>
    <property type="match status" value="1"/>
</dbReference>
<dbReference type="Gene3D" id="2.70.70.10">
    <property type="entry name" value="Glucose Permease (Domain IIA)"/>
    <property type="match status" value="1"/>
</dbReference>
<keyword evidence="1" id="KW-0472">Membrane</keyword>
<organism evidence="3 4">
    <name type="scientific">Candidatus Termititenax persephonae</name>
    <dbReference type="NCBI Taxonomy" id="2218525"/>
    <lineage>
        <taxon>Bacteria</taxon>
        <taxon>Bacillati</taxon>
        <taxon>Candidatus Margulisiibacteriota</taxon>
        <taxon>Candidatus Termititenacia</taxon>
        <taxon>Candidatus Termititenacales</taxon>
        <taxon>Candidatus Termititenacaceae</taxon>
        <taxon>Candidatus Termititenax</taxon>
    </lineage>
</organism>
<dbReference type="AlphaFoldDB" id="A0A388THB5"/>
<comment type="caution">
    <text evidence="3">The sequence shown here is derived from an EMBL/GenBank/DDBJ whole genome shotgun (WGS) entry which is preliminary data.</text>
</comment>
<gene>
    <name evidence="3" type="ORF">NO2_0691</name>
</gene>
<sequence>MRKNHFTLIWLGERRHDLEMPRWLLGLAAGVFVFMTCFSAYACFQLDTSPLQNYKQVGSENQLLHTKTYLLYQKNRDLAKKDAVLAQKIKLLEAMISAENAEVFHLNPDYQNITLEENTIGWRVIQYKLKIGERPLYEYTADRLHPKDHQALQARLEQIQQNIEKLIQTKQFAPSIKIVETADQEYIGLAGDLIVLAVTKKDALHLQTNGRAIAENQCKILLKELKIAKENKILQETPLVGSVKIVKPNGGLENILQQIDFCQQFNRNILNKNNELIAVTYAKAMDFKTNYARTPSIYPTRRMEISSPYGYRIHPITNAGSIHYGLDIAVEPGNKVLATADGRVTYTGWIGGYGIAVQIHHGMGLSTLYGHCDSILVRKGDYVRKSQVIALSGNSGLSAGPHLHYEIRRWNVAIDPAPYLDRDIFAASKDWGK</sequence>
<proteinExistence type="predicted"/>
<keyword evidence="1" id="KW-1133">Transmembrane helix</keyword>
<evidence type="ECO:0000256" key="1">
    <source>
        <dbReference type="SAM" id="Phobius"/>
    </source>
</evidence>
<keyword evidence="4" id="KW-1185">Reference proteome</keyword>
<evidence type="ECO:0000259" key="2">
    <source>
        <dbReference type="Pfam" id="PF01551"/>
    </source>
</evidence>
<feature type="transmembrane region" description="Helical" evidence="1">
    <location>
        <begin position="21"/>
        <end position="42"/>
    </location>
</feature>
<dbReference type="EMBL" id="BGZO01000015">
    <property type="protein sequence ID" value="GBR76083.1"/>
    <property type="molecule type" value="Genomic_DNA"/>
</dbReference>